<dbReference type="Gene3D" id="3.40.190.10">
    <property type="entry name" value="Periplasmic binding protein-like II"/>
    <property type="match status" value="1"/>
</dbReference>
<dbReference type="EMBL" id="JBDJPC010000002">
    <property type="protein sequence ID" value="KAL1514088.1"/>
    <property type="molecule type" value="Genomic_DNA"/>
</dbReference>
<dbReference type="InterPro" id="IPR001320">
    <property type="entry name" value="Iontro_rcpt_C"/>
</dbReference>
<dbReference type="PANTHER" id="PTHR42643">
    <property type="entry name" value="IONOTROPIC RECEPTOR 20A-RELATED"/>
    <property type="match status" value="1"/>
</dbReference>
<comment type="caution">
    <text evidence="11">The sequence shown here is derived from an EMBL/GenBank/DDBJ whole genome shotgun (WGS) entry which is preliminary data.</text>
</comment>
<sequence length="548" mass="63097">MLPRDVPQIKRPSNAEIKSYANQTQLFSSPFKWILYHSNPVETILNDFRDLWILLDSDFILVEVLLNRTELIIRKIFKKHVKDKKFEIENAGIWRRNYGFVEQSNYTNIVVRDRKNLGINLRASLVITHNDSLKHLTDQRDKHIDSITKVNYVIVLLLASIYNITLNFSICNTWGYKDNKSEWSGMMGELTRREADIGGTSLFLLKERIDLIEYIAMISPTRSKFVFRQPKLSYVANVYTLPFDTKVWLSTFAIVVIMTFVLLLLIKWEYAKQKLTSEIEKKENQIELRESFGDIVLVTFGAFCQQAAAALPYSTPGRVATLCLFVSLMFLYVSYSANIVALLQTSSNSIKTLEDLLKSRIPVGVDDTVFNHFFFSTTTEPTRRALYLKKVAPPGKSPNFFKIEDGVKKMRQGLFAFHMETGAGYKIVSETFKEDEKCGLQEIQFLQVVDPWLAIQKNSSYKELFKIGLRLIAENGIEQRENNLIYTKKPHCASKGSAFFSVGLVDCYLALVILLSGILGSFIIFIIEIYAHYNLSKPIHFLEYFRNK</sequence>
<keyword evidence="4 9" id="KW-0812">Transmembrane</keyword>
<evidence type="ECO:0000256" key="4">
    <source>
        <dbReference type="ARBA" id="ARBA00022692"/>
    </source>
</evidence>
<dbReference type="SUPFAM" id="SSF53850">
    <property type="entry name" value="Periplasmic binding protein-like II"/>
    <property type="match status" value="1"/>
</dbReference>
<feature type="transmembrane region" description="Helical" evidence="9">
    <location>
        <begin position="247"/>
        <end position="270"/>
    </location>
</feature>
<reference evidence="11 12" key="1">
    <citation type="submission" date="2024-05" db="EMBL/GenBank/DDBJ databases">
        <title>Genetic variation in Jamaican populations of the coffee berry borer (Hypothenemus hampei).</title>
        <authorList>
            <person name="Errbii M."/>
            <person name="Myrie A."/>
        </authorList>
    </citation>
    <scope>NUCLEOTIDE SEQUENCE [LARGE SCALE GENOMIC DNA]</scope>
    <source>
        <strain evidence="11">JA-Hopewell-2020-01-JO</strain>
        <tissue evidence="11">Whole body</tissue>
    </source>
</reference>
<gene>
    <name evidence="11" type="ORF">ABEB36_003407</name>
</gene>
<proteinExistence type="inferred from homology"/>
<dbReference type="Proteomes" id="UP001566132">
    <property type="component" value="Unassembled WGS sequence"/>
</dbReference>
<evidence type="ECO:0000256" key="9">
    <source>
        <dbReference type="SAM" id="Phobius"/>
    </source>
</evidence>
<keyword evidence="8" id="KW-0325">Glycoprotein</keyword>
<name>A0ABD1F920_HYPHA</name>
<evidence type="ECO:0000256" key="7">
    <source>
        <dbReference type="ARBA" id="ARBA00023170"/>
    </source>
</evidence>
<keyword evidence="3" id="KW-1003">Cell membrane</keyword>
<feature type="transmembrane region" description="Helical" evidence="9">
    <location>
        <begin position="291"/>
        <end position="313"/>
    </location>
</feature>
<evidence type="ECO:0000256" key="2">
    <source>
        <dbReference type="ARBA" id="ARBA00008685"/>
    </source>
</evidence>
<dbReference type="AlphaFoldDB" id="A0ABD1F920"/>
<evidence type="ECO:0000256" key="1">
    <source>
        <dbReference type="ARBA" id="ARBA00004651"/>
    </source>
</evidence>
<evidence type="ECO:0000259" key="10">
    <source>
        <dbReference type="Pfam" id="PF00060"/>
    </source>
</evidence>
<comment type="similarity">
    <text evidence="2">Belongs to the glutamate-gated ion channel (TC 1.A.10.1) family.</text>
</comment>
<keyword evidence="6 9" id="KW-0472">Membrane</keyword>
<evidence type="ECO:0000256" key="5">
    <source>
        <dbReference type="ARBA" id="ARBA00022989"/>
    </source>
</evidence>
<evidence type="ECO:0000256" key="6">
    <source>
        <dbReference type="ARBA" id="ARBA00023136"/>
    </source>
</evidence>
<feature type="transmembrane region" description="Helical" evidence="9">
    <location>
        <begin position="498"/>
        <end position="527"/>
    </location>
</feature>
<keyword evidence="7" id="KW-0675">Receptor</keyword>
<protein>
    <recommendedName>
        <fullName evidence="10">Ionotropic glutamate receptor C-terminal domain-containing protein</fullName>
    </recommendedName>
</protein>
<feature type="transmembrane region" description="Helical" evidence="9">
    <location>
        <begin position="319"/>
        <end position="343"/>
    </location>
</feature>
<dbReference type="InterPro" id="IPR052192">
    <property type="entry name" value="Insect_Ionotropic_Sensory_Rcpt"/>
</dbReference>
<organism evidence="11 12">
    <name type="scientific">Hypothenemus hampei</name>
    <name type="common">Coffee berry borer</name>
    <dbReference type="NCBI Taxonomy" id="57062"/>
    <lineage>
        <taxon>Eukaryota</taxon>
        <taxon>Metazoa</taxon>
        <taxon>Ecdysozoa</taxon>
        <taxon>Arthropoda</taxon>
        <taxon>Hexapoda</taxon>
        <taxon>Insecta</taxon>
        <taxon>Pterygota</taxon>
        <taxon>Neoptera</taxon>
        <taxon>Endopterygota</taxon>
        <taxon>Coleoptera</taxon>
        <taxon>Polyphaga</taxon>
        <taxon>Cucujiformia</taxon>
        <taxon>Curculionidae</taxon>
        <taxon>Scolytinae</taxon>
        <taxon>Hypothenemus</taxon>
    </lineage>
</organism>
<feature type="domain" description="Ionotropic glutamate receptor C-terminal" evidence="10">
    <location>
        <begin position="245"/>
        <end position="494"/>
    </location>
</feature>
<dbReference type="GO" id="GO:0005886">
    <property type="term" value="C:plasma membrane"/>
    <property type="evidence" value="ECO:0007669"/>
    <property type="project" value="UniProtKB-SubCell"/>
</dbReference>
<evidence type="ECO:0000313" key="11">
    <source>
        <dbReference type="EMBL" id="KAL1514088.1"/>
    </source>
</evidence>
<dbReference type="Pfam" id="PF00060">
    <property type="entry name" value="Lig_chan"/>
    <property type="match status" value="1"/>
</dbReference>
<dbReference type="PANTHER" id="PTHR42643:SF33">
    <property type="entry name" value="GLUTAMATE RECEPTOR 2-LIKE PROTEIN"/>
    <property type="match status" value="1"/>
</dbReference>
<keyword evidence="5 9" id="KW-1133">Transmembrane helix</keyword>
<evidence type="ECO:0000256" key="8">
    <source>
        <dbReference type="ARBA" id="ARBA00023180"/>
    </source>
</evidence>
<evidence type="ECO:0000313" key="12">
    <source>
        <dbReference type="Proteomes" id="UP001566132"/>
    </source>
</evidence>
<dbReference type="GO" id="GO:0050906">
    <property type="term" value="P:detection of stimulus involved in sensory perception"/>
    <property type="evidence" value="ECO:0007669"/>
    <property type="project" value="UniProtKB-ARBA"/>
</dbReference>
<accession>A0ABD1F920</accession>
<comment type="subcellular location">
    <subcellularLocation>
        <location evidence="1">Cell membrane</location>
        <topology evidence="1">Multi-pass membrane protein</topology>
    </subcellularLocation>
</comment>
<evidence type="ECO:0000256" key="3">
    <source>
        <dbReference type="ARBA" id="ARBA00022475"/>
    </source>
</evidence>
<keyword evidence="12" id="KW-1185">Reference proteome</keyword>
<feature type="transmembrane region" description="Helical" evidence="9">
    <location>
        <begin position="150"/>
        <end position="170"/>
    </location>
</feature>
<dbReference type="Gene3D" id="1.10.287.70">
    <property type="match status" value="1"/>
</dbReference>